<dbReference type="Proteomes" id="UP000039046">
    <property type="component" value="Unassembled WGS sequence"/>
</dbReference>
<evidence type="ECO:0000313" key="1">
    <source>
        <dbReference type="EMBL" id="CEJ81793.1"/>
    </source>
</evidence>
<dbReference type="EMBL" id="CDHN01000001">
    <property type="protein sequence ID" value="CEJ81793.1"/>
    <property type="molecule type" value="Genomic_DNA"/>
</dbReference>
<protein>
    <submittedName>
        <fullName evidence="1">Uncharacterized protein</fullName>
    </submittedName>
</protein>
<gene>
    <name evidence="1" type="ORF">VHEMI01904</name>
</gene>
<dbReference type="AlphaFoldDB" id="A0A0A1SN47"/>
<name>A0A0A1SN47_9HYPO</name>
<dbReference type="HOGENOM" id="CLU_1461653_0_0_1"/>
<evidence type="ECO:0000313" key="2">
    <source>
        <dbReference type="Proteomes" id="UP000039046"/>
    </source>
</evidence>
<dbReference type="STRING" id="1531966.A0A0A1SN47"/>
<proteinExistence type="predicted"/>
<accession>A0A0A1SN47</accession>
<dbReference type="OrthoDB" id="25896at2759"/>
<sequence length="190" mass="21599">MSNRYSKPGSLGLHAAFSIDSWRHSVPSRLERPDPFGDDGFGTRPSTRLTFREPDTAARSLATSTTRIGFLKSVTSIFRRNKREKTIVEPASSSHTMQDSVMQDERGLSFMERLVRKRKSRSPSPEPMLLWDSPLHLNFLFVGGKGCGQTSLLYRARYGYFPNATVVSRSCYETYICNRTYNSQQVCLEL</sequence>
<reference evidence="1 2" key="1">
    <citation type="journal article" date="2015" name="Genome Announc.">
        <title>Draft Genome Sequence and Gene Annotation of the Entomopathogenic Fungus Verticillium hemipterigenum.</title>
        <authorList>
            <person name="Horn F."/>
            <person name="Habel A."/>
            <person name="Scharf D.H."/>
            <person name="Dworschak J."/>
            <person name="Brakhage A.A."/>
            <person name="Guthke R."/>
            <person name="Hertweck C."/>
            <person name="Linde J."/>
        </authorList>
    </citation>
    <scope>NUCLEOTIDE SEQUENCE [LARGE SCALE GENOMIC DNA]</scope>
</reference>
<keyword evidence="2" id="KW-1185">Reference proteome</keyword>
<organism evidence="1 2">
    <name type="scientific">[Torrubiella] hemipterigena</name>
    <dbReference type="NCBI Taxonomy" id="1531966"/>
    <lineage>
        <taxon>Eukaryota</taxon>
        <taxon>Fungi</taxon>
        <taxon>Dikarya</taxon>
        <taxon>Ascomycota</taxon>
        <taxon>Pezizomycotina</taxon>
        <taxon>Sordariomycetes</taxon>
        <taxon>Hypocreomycetidae</taxon>
        <taxon>Hypocreales</taxon>
        <taxon>Clavicipitaceae</taxon>
        <taxon>Clavicipitaceae incertae sedis</taxon>
        <taxon>'Torrubiella' clade</taxon>
    </lineage>
</organism>